<gene>
    <name evidence="1" type="ORF">ACFORO_25800</name>
</gene>
<protein>
    <submittedName>
        <fullName evidence="1">Uncharacterized protein</fullName>
    </submittedName>
</protein>
<evidence type="ECO:0000313" key="1">
    <source>
        <dbReference type="EMBL" id="MFC3513609.1"/>
    </source>
</evidence>
<reference evidence="2" key="1">
    <citation type="journal article" date="2019" name="Int. J. Syst. Evol. Microbiol.">
        <title>The Global Catalogue of Microorganisms (GCM) 10K type strain sequencing project: providing services to taxonomists for standard genome sequencing and annotation.</title>
        <authorList>
            <consortium name="The Broad Institute Genomics Platform"/>
            <consortium name="The Broad Institute Genome Sequencing Center for Infectious Disease"/>
            <person name="Wu L."/>
            <person name="Ma J."/>
        </authorList>
    </citation>
    <scope>NUCLEOTIDE SEQUENCE [LARGE SCALE GENOMIC DNA]</scope>
    <source>
        <strain evidence="2">CGMCC 4.7682</strain>
    </source>
</reference>
<evidence type="ECO:0000313" key="2">
    <source>
        <dbReference type="Proteomes" id="UP001595764"/>
    </source>
</evidence>
<proteinExistence type="predicted"/>
<name>A0ABV7QNV5_9PSEU</name>
<organism evidence="1 2">
    <name type="scientific">Amycolatopsis halotolerans</name>
    <dbReference type="NCBI Taxonomy" id="330083"/>
    <lineage>
        <taxon>Bacteria</taxon>
        <taxon>Bacillati</taxon>
        <taxon>Actinomycetota</taxon>
        <taxon>Actinomycetes</taxon>
        <taxon>Pseudonocardiales</taxon>
        <taxon>Pseudonocardiaceae</taxon>
        <taxon>Amycolatopsis</taxon>
    </lineage>
</organism>
<keyword evidence="2" id="KW-1185">Reference proteome</keyword>
<dbReference type="RefSeq" id="WP_377869023.1">
    <property type="nucleotide sequence ID" value="NZ_JBHMAY010000011.1"/>
</dbReference>
<dbReference type="Proteomes" id="UP001595764">
    <property type="component" value="Unassembled WGS sequence"/>
</dbReference>
<accession>A0ABV7QNV5</accession>
<comment type="caution">
    <text evidence="1">The sequence shown here is derived from an EMBL/GenBank/DDBJ whole genome shotgun (WGS) entry which is preliminary data.</text>
</comment>
<dbReference type="EMBL" id="JBHRWI010000030">
    <property type="protein sequence ID" value="MFC3513609.1"/>
    <property type="molecule type" value="Genomic_DNA"/>
</dbReference>
<sequence length="53" mass="5864">MVALVCAAGLRQLKERAVPNSTDPNPQTEMTTAEYRELLTLVFGRAEDEEAAR</sequence>